<dbReference type="HOGENOM" id="CLU_076147_0_0_1"/>
<organism evidence="8 9">
    <name type="scientific">Collybiopsis luxurians FD-317 M1</name>
    <dbReference type="NCBI Taxonomy" id="944289"/>
    <lineage>
        <taxon>Eukaryota</taxon>
        <taxon>Fungi</taxon>
        <taxon>Dikarya</taxon>
        <taxon>Basidiomycota</taxon>
        <taxon>Agaricomycotina</taxon>
        <taxon>Agaricomycetes</taxon>
        <taxon>Agaricomycetidae</taxon>
        <taxon>Agaricales</taxon>
        <taxon>Marasmiineae</taxon>
        <taxon>Omphalotaceae</taxon>
        <taxon>Collybiopsis</taxon>
        <taxon>Collybiopsis luxurians</taxon>
    </lineage>
</organism>
<evidence type="ECO:0000256" key="2">
    <source>
        <dbReference type="ARBA" id="ARBA00005268"/>
    </source>
</evidence>
<evidence type="ECO:0000313" key="9">
    <source>
        <dbReference type="Proteomes" id="UP000053593"/>
    </source>
</evidence>
<feature type="region of interest" description="Disordered" evidence="6">
    <location>
        <begin position="310"/>
        <end position="341"/>
    </location>
</feature>
<sequence>MDAPSPGAEDPELTYLNVALAFGFIVLNVIFSYIFDLGVGVSLLVAGIRCVVQLAIMGVLLQKVFETENPWAVAAIAFWLNFMGTFETVVNKSKKRHLNMFPSVLFSLLASTIPTSIIGVRFSMSVTRFWEPSQYIPVVGMLCGSTINGVVVAVTYILKEMQDNRDRVEMYLAFGASRMEASKPILVDALRIALTPTINQMSVLGIIAIPGMMTGAILGGSSVQRAAKLQMIIMFLISASTALASICSATYAVSIVVDHDHRLRQDRIYSKPLYSFSPSQGVLRVLFNAGNAVTNQVGLFGARLSRAFKGGNRARSGSGGREERAGLLERGLSYEEAPLSR</sequence>
<keyword evidence="5 7" id="KW-0472">Membrane</keyword>
<evidence type="ECO:0000256" key="5">
    <source>
        <dbReference type="ARBA" id="ARBA00023136"/>
    </source>
</evidence>
<feature type="transmembrane region" description="Helical" evidence="7">
    <location>
        <begin position="201"/>
        <end position="220"/>
    </location>
</feature>
<evidence type="ECO:0000256" key="6">
    <source>
        <dbReference type="SAM" id="MobiDB-lite"/>
    </source>
</evidence>
<keyword evidence="9" id="KW-1185">Reference proteome</keyword>
<keyword evidence="4 7" id="KW-1133">Transmembrane helix</keyword>
<comment type="subcellular location">
    <subcellularLocation>
        <location evidence="1">Membrane</location>
        <topology evidence="1">Multi-pass membrane protein</topology>
    </subcellularLocation>
</comment>
<proteinExistence type="inferred from homology"/>
<dbReference type="Proteomes" id="UP000053593">
    <property type="component" value="Unassembled WGS sequence"/>
</dbReference>
<reference evidence="8 9" key="1">
    <citation type="submission" date="2014-04" db="EMBL/GenBank/DDBJ databases">
        <title>Evolutionary Origins and Diversification of the Mycorrhizal Mutualists.</title>
        <authorList>
            <consortium name="DOE Joint Genome Institute"/>
            <consortium name="Mycorrhizal Genomics Consortium"/>
            <person name="Kohler A."/>
            <person name="Kuo A."/>
            <person name="Nagy L.G."/>
            <person name="Floudas D."/>
            <person name="Copeland A."/>
            <person name="Barry K.W."/>
            <person name="Cichocki N."/>
            <person name="Veneault-Fourrey C."/>
            <person name="LaButti K."/>
            <person name="Lindquist E.A."/>
            <person name="Lipzen A."/>
            <person name="Lundell T."/>
            <person name="Morin E."/>
            <person name="Murat C."/>
            <person name="Riley R."/>
            <person name="Ohm R."/>
            <person name="Sun H."/>
            <person name="Tunlid A."/>
            <person name="Henrissat B."/>
            <person name="Grigoriev I.V."/>
            <person name="Hibbett D.S."/>
            <person name="Martin F."/>
        </authorList>
    </citation>
    <scope>NUCLEOTIDE SEQUENCE [LARGE SCALE GENOMIC DNA]</scope>
    <source>
        <strain evidence="8 9">FD-317 M1</strain>
    </source>
</reference>
<feature type="transmembrane region" description="Helical" evidence="7">
    <location>
        <begin position="42"/>
        <end position="65"/>
    </location>
</feature>
<feature type="transmembrane region" description="Helical" evidence="7">
    <location>
        <begin position="232"/>
        <end position="257"/>
    </location>
</feature>
<dbReference type="EMBL" id="KN834775">
    <property type="protein sequence ID" value="KIK60383.1"/>
    <property type="molecule type" value="Genomic_DNA"/>
</dbReference>
<evidence type="ECO:0000256" key="1">
    <source>
        <dbReference type="ARBA" id="ARBA00004141"/>
    </source>
</evidence>
<dbReference type="GO" id="GO:0005886">
    <property type="term" value="C:plasma membrane"/>
    <property type="evidence" value="ECO:0007669"/>
    <property type="project" value="TreeGrafter"/>
</dbReference>
<keyword evidence="3 7" id="KW-0812">Transmembrane</keyword>
<feature type="transmembrane region" description="Helical" evidence="7">
    <location>
        <begin position="15"/>
        <end position="35"/>
    </location>
</feature>
<dbReference type="Pfam" id="PF03649">
    <property type="entry name" value="UPF0014"/>
    <property type="match status" value="1"/>
</dbReference>
<accession>A0A0D0CWA5</accession>
<protein>
    <submittedName>
        <fullName evidence="8">Uncharacterized protein</fullName>
    </submittedName>
</protein>
<evidence type="ECO:0000256" key="7">
    <source>
        <dbReference type="SAM" id="Phobius"/>
    </source>
</evidence>
<gene>
    <name evidence="8" type="ORF">GYMLUDRAFT_43680</name>
</gene>
<comment type="similarity">
    <text evidence="2">Belongs to the UPF0014 family.</text>
</comment>
<dbReference type="PANTHER" id="PTHR30028:SF0">
    <property type="entry name" value="PROTEIN ALUMINUM SENSITIVE 3"/>
    <property type="match status" value="1"/>
</dbReference>
<evidence type="ECO:0000256" key="4">
    <source>
        <dbReference type="ARBA" id="ARBA00022989"/>
    </source>
</evidence>
<dbReference type="OrthoDB" id="432685at2759"/>
<dbReference type="AlphaFoldDB" id="A0A0D0CWA5"/>
<evidence type="ECO:0000313" key="8">
    <source>
        <dbReference type="EMBL" id="KIK60383.1"/>
    </source>
</evidence>
<feature type="transmembrane region" description="Helical" evidence="7">
    <location>
        <begin position="102"/>
        <end position="123"/>
    </location>
</feature>
<dbReference type="InterPro" id="IPR005226">
    <property type="entry name" value="UPF0014_fam"/>
</dbReference>
<name>A0A0D0CWA5_9AGAR</name>
<dbReference type="PANTHER" id="PTHR30028">
    <property type="entry name" value="UPF0014 INNER MEMBRANE PROTEIN YBBM-RELATED"/>
    <property type="match status" value="1"/>
</dbReference>
<evidence type="ECO:0000256" key="3">
    <source>
        <dbReference type="ARBA" id="ARBA00022692"/>
    </source>
</evidence>
<feature type="transmembrane region" description="Helical" evidence="7">
    <location>
        <begin position="71"/>
        <end position="90"/>
    </location>
</feature>
<feature type="transmembrane region" description="Helical" evidence="7">
    <location>
        <begin position="135"/>
        <end position="158"/>
    </location>
</feature>